<evidence type="ECO:0000256" key="4">
    <source>
        <dbReference type="ARBA" id="ARBA00022692"/>
    </source>
</evidence>
<dbReference type="InterPro" id="IPR022645">
    <property type="entry name" value="SecD/SecF_bac"/>
</dbReference>
<comment type="function">
    <text evidence="9">Part of the Sec protein translocase complex. Interacts with the SecYEG preprotein conducting channel. SecDF uses the proton motive force (PMF) to complete protein translocation after the ATP-dependent function of SecA.</text>
</comment>
<evidence type="ECO:0000256" key="2">
    <source>
        <dbReference type="ARBA" id="ARBA00022448"/>
    </source>
</evidence>
<keyword evidence="3 9" id="KW-1003">Cell membrane</keyword>
<organism evidence="11 12">
    <name type="scientific">Solibaculum intestinale</name>
    <dbReference type="NCBI Taxonomy" id="3133165"/>
    <lineage>
        <taxon>Bacteria</taxon>
        <taxon>Bacillati</taxon>
        <taxon>Bacillota</taxon>
        <taxon>Clostridia</taxon>
        <taxon>Eubacteriales</taxon>
        <taxon>Oscillospiraceae</taxon>
        <taxon>Solibaculum</taxon>
    </lineage>
</organism>
<feature type="domain" description="Protein export membrane protein SecD/SecF C-terminal" evidence="10">
    <location>
        <begin position="117"/>
        <end position="302"/>
    </location>
</feature>
<dbReference type="Pfam" id="PF02355">
    <property type="entry name" value="SecD_SecF_C"/>
    <property type="match status" value="1"/>
</dbReference>
<sequence length="317" mass="34743">MKLKRQFDFIKNRKYIFAVSIGLLLIGLIFNFIFGTSLDIQFKGGTMVSYTYHGSINVNEADSVIQEAIGMPVNVQASEDRMTESQKLVVNLSNDTELTTEQMDAMNAALAEKFADTGIEFLQANSVNPTMGQEFFQKSMVAVGLAALLMILYIGIRFRKIGGLSAGIFAVLALLHDIALVYFTFIVLQIPLNDSFIAAVLTILGYSINGTIVVYDRVRENRRLMGPKAGIAEVVNVSINQSLSRTINTTISTVIAVGTVSVFAVIYNISSILSFSIPMLVGIIAGCYSSTCVTGPLWVMWKQFREKKLRGGEAEAK</sequence>
<dbReference type="InterPro" id="IPR005665">
    <property type="entry name" value="SecF_bac"/>
</dbReference>
<dbReference type="SUPFAM" id="SSF82866">
    <property type="entry name" value="Multidrug efflux transporter AcrB transmembrane domain"/>
    <property type="match status" value="1"/>
</dbReference>
<comment type="caution">
    <text evidence="11">The sequence shown here is derived from an EMBL/GenBank/DDBJ whole genome shotgun (WGS) entry which is preliminary data.</text>
</comment>
<comment type="subunit">
    <text evidence="9">Forms a complex with SecD. Part of the essential Sec protein translocation apparatus which comprises SecA, SecYEG and auxiliary proteins SecDF. Other proteins may also be involved.</text>
</comment>
<evidence type="ECO:0000259" key="10">
    <source>
        <dbReference type="Pfam" id="PF02355"/>
    </source>
</evidence>
<keyword evidence="4 9" id="KW-0812">Transmembrane</keyword>
<feature type="transmembrane region" description="Helical" evidence="9">
    <location>
        <begin position="250"/>
        <end position="269"/>
    </location>
</feature>
<feature type="transmembrane region" description="Helical" evidence="9">
    <location>
        <begin position="15"/>
        <end position="34"/>
    </location>
</feature>
<dbReference type="Gene3D" id="1.20.1640.10">
    <property type="entry name" value="Multidrug efflux transporter AcrB transmembrane domain"/>
    <property type="match status" value="1"/>
</dbReference>
<evidence type="ECO:0000313" key="12">
    <source>
        <dbReference type="Proteomes" id="UP001489509"/>
    </source>
</evidence>
<dbReference type="PANTHER" id="PTHR30081">
    <property type="entry name" value="PROTEIN-EXPORT MEMBRANE PROTEIN SEC"/>
    <property type="match status" value="1"/>
</dbReference>
<name>A0ABV1E1U1_9FIRM</name>
<evidence type="ECO:0000256" key="1">
    <source>
        <dbReference type="ARBA" id="ARBA00004651"/>
    </source>
</evidence>
<evidence type="ECO:0000256" key="6">
    <source>
        <dbReference type="ARBA" id="ARBA00022989"/>
    </source>
</evidence>
<dbReference type="InterPro" id="IPR048634">
    <property type="entry name" value="SecD_SecF_C"/>
</dbReference>
<dbReference type="PRINTS" id="PR01755">
    <property type="entry name" value="SECFTRNLCASE"/>
</dbReference>
<feature type="transmembrane region" description="Helical" evidence="9">
    <location>
        <begin position="135"/>
        <end position="156"/>
    </location>
</feature>
<dbReference type="HAMAP" id="MF_01464_B">
    <property type="entry name" value="SecF_B"/>
    <property type="match status" value="1"/>
</dbReference>
<feature type="transmembrane region" description="Helical" evidence="9">
    <location>
        <begin position="168"/>
        <end position="190"/>
    </location>
</feature>
<dbReference type="EMBL" id="JBBMFD010000020">
    <property type="protein sequence ID" value="MEQ2441278.1"/>
    <property type="molecule type" value="Genomic_DNA"/>
</dbReference>
<keyword evidence="12" id="KW-1185">Reference proteome</keyword>
<dbReference type="InterPro" id="IPR022813">
    <property type="entry name" value="SecD/SecF_arch_bac"/>
</dbReference>
<keyword evidence="7 9" id="KW-0811">Translocation</keyword>
<comment type="subcellular location">
    <subcellularLocation>
        <location evidence="1 9">Cell membrane</location>
        <topology evidence="1 9">Multi-pass membrane protein</topology>
    </subcellularLocation>
</comment>
<evidence type="ECO:0000313" key="11">
    <source>
        <dbReference type="EMBL" id="MEQ2441278.1"/>
    </source>
</evidence>
<proteinExistence type="inferred from homology"/>
<reference evidence="11 12" key="1">
    <citation type="submission" date="2024-03" db="EMBL/GenBank/DDBJ databases">
        <title>Human intestinal bacterial collection.</title>
        <authorList>
            <person name="Pauvert C."/>
            <person name="Hitch T.C.A."/>
            <person name="Clavel T."/>
        </authorList>
    </citation>
    <scope>NUCLEOTIDE SEQUENCE [LARGE SCALE GENOMIC DNA]</scope>
    <source>
        <strain evidence="11 12">CLA-JM-H44</strain>
    </source>
</reference>
<dbReference type="RefSeq" id="WP_349220272.1">
    <property type="nucleotide sequence ID" value="NZ_JBBMFD010000020.1"/>
</dbReference>
<keyword evidence="2 9" id="KW-0813">Transport</keyword>
<keyword evidence="8 9" id="KW-0472">Membrane</keyword>
<accession>A0ABV1E1U1</accession>
<evidence type="ECO:0000256" key="5">
    <source>
        <dbReference type="ARBA" id="ARBA00022927"/>
    </source>
</evidence>
<keyword evidence="5 9" id="KW-0653">Protein transport</keyword>
<comment type="similarity">
    <text evidence="9">Belongs to the SecD/SecF family. SecF subfamily.</text>
</comment>
<protein>
    <recommendedName>
        <fullName evidence="9">Protein-export membrane protein SecF</fullName>
    </recommendedName>
</protein>
<feature type="transmembrane region" description="Helical" evidence="9">
    <location>
        <begin position="196"/>
        <end position="215"/>
    </location>
</feature>
<evidence type="ECO:0000256" key="9">
    <source>
        <dbReference type="HAMAP-Rule" id="MF_01464"/>
    </source>
</evidence>
<evidence type="ECO:0000256" key="7">
    <source>
        <dbReference type="ARBA" id="ARBA00023010"/>
    </source>
</evidence>
<gene>
    <name evidence="9 11" type="primary">secF</name>
    <name evidence="11" type="ORF">WMO26_10615</name>
</gene>
<keyword evidence="6 9" id="KW-1133">Transmembrane helix</keyword>
<feature type="transmembrane region" description="Helical" evidence="9">
    <location>
        <begin position="275"/>
        <end position="301"/>
    </location>
</feature>
<dbReference type="NCBIfam" id="TIGR00966">
    <property type="entry name" value="transloc_SecF"/>
    <property type="match status" value="1"/>
</dbReference>
<evidence type="ECO:0000256" key="8">
    <source>
        <dbReference type="ARBA" id="ARBA00023136"/>
    </source>
</evidence>
<evidence type="ECO:0000256" key="3">
    <source>
        <dbReference type="ARBA" id="ARBA00022475"/>
    </source>
</evidence>
<dbReference type="PANTHER" id="PTHR30081:SF8">
    <property type="entry name" value="PROTEIN TRANSLOCASE SUBUNIT SECF"/>
    <property type="match status" value="1"/>
</dbReference>
<dbReference type="Proteomes" id="UP001489509">
    <property type="component" value="Unassembled WGS sequence"/>
</dbReference>